<name>A0ABU2J922_9ACTN</name>
<dbReference type="PANTHER" id="PTHR43861:SF3">
    <property type="entry name" value="PUTATIVE (AFU_ORTHOLOGUE AFUA_2G14390)-RELATED"/>
    <property type="match status" value="1"/>
</dbReference>
<keyword evidence="3" id="KW-0489">Methyltransferase</keyword>
<accession>A0ABU2J922</accession>
<dbReference type="GO" id="GO:0008168">
    <property type="term" value="F:methyltransferase activity"/>
    <property type="evidence" value="ECO:0007669"/>
    <property type="project" value="UniProtKB-KW"/>
</dbReference>
<evidence type="ECO:0000313" key="4">
    <source>
        <dbReference type="Proteomes" id="UP001183176"/>
    </source>
</evidence>
<dbReference type="EMBL" id="JAVREH010000006">
    <property type="protein sequence ID" value="MDT0261034.1"/>
    <property type="molecule type" value="Genomic_DNA"/>
</dbReference>
<dbReference type="Proteomes" id="UP001183176">
    <property type="component" value="Unassembled WGS sequence"/>
</dbReference>
<dbReference type="Pfam" id="PF13649">
    <property type="entry name" value="Methyltransf_25"/>
    <property type="match status" value="1"/>
</dbReference>
<keyword evidence="1" id="KW-0808">Transferase</keyword>
<dbReference type="InterPro" id="IPR029063">
    <property type="entry name" value="SAM-dependent_MTases_sf"/>
</dbReference>
<keyword evidence="4" id="KW-1185">Reference proteome</keyword>
<dbReference type="GO" id="GO:0032259">
    <property type="term" value="P:methylation"/>
    <property type="evidence" value="ECO:0007669"/>
    <property type="project" value="UniProtKB-KW"/>
</dbReference>
<dbReference type="SUPFAM" id="SSF53335">
    <property type="entry name" value="S-adenosyl-L-methionine-dependent methyltransferases"/>
    <property type="match status" value="1"/>
</dbReference>
<evidence type="ECO:0000256" key="1">
    <source>
        <dbReference type="ARBA" id="ARBA00022679"/>
    </source>
</evidence>
<dbReference type="CDD" id="cd02440">
    <property type="entry name" value="AdoMet_MTases"/>
    <property type="match status" value="1"/>
</dbReference>
<protein>
    <submittedName>
        <fullName evidence="3">Methyltransferase domain-containing protein</fullName>
    </submittedName>
</protein>
<sequence length="294" mass="32152">MGQRLHRPHERMTLGKHDPFGNLDSWSPKFAESWATALRLRTAGVDQRRLRRRIVELAGLRPGDQMAEIGCGTGALLLDLAEAVGPGGRVTGYEPQHNLAAAAQEAVAAAGAGANIEVVRAGAADLELEPASLHAVIEQTVFIHLPQFLILDTLARALPALRPGGRWVSADQDGDTWIIDHPDRELTRRIIAFNSDFRYADGWTGRRLSRLLAEAGFIDVQVDVLTHVDTAPGSYLHGMALRIAESARTEGALSTAEYDRWVGRLSPSAGYERFYSSINYYVAVGRRAEIEPTP</sequence>
<gene>
    <name evidence="3" type="ORF">RM423_06455</name>
</gene>
<organism evidence="3 4">
    <name type="scientific">Jatrophihabitans lederbergiae</name>
    <dbReference type="NCBI Taxonomy" id="3075547"/>
    <lineage>
        <taxon>Bacteria</taxon>
        <taxon>Bacillati</taxon>
        <taxon>Actinomycetota</taxon>
        <taxon>Actinomycetes</taxon>
        <taxon>Jatrophihabitantales</taxon>
        <taxon>Jatrophihabitantaceae</taxon>
        <taxon>Jatrophihabitans</taxon>
    </lineage>
</organism>
<feature type="domain" description="Methyltransferase" evidence="2">
    <location>
        <begin position="68"/>
        <end position="165"/>
    </location>
</feature>
<evidence type="ECO:0000313" key="3">
    <source>
        <dbReference type="EMBL" id="MDT0261034.1"/>
    </source>
</evidence>
<dbReference type="PANTHER" id="PTHR43861">
    <property type="entry name" value="TRANS-ACONITATE 2-METHYLTRANSFERASE-RELATED"/>
    <property type="match status" value="1"/>
</dbReference>
<proteinExistence type="predicted"/>
<reference evidence="4" key="1">
    <citation type="submission" date="2023-07" db="EMBL/GenBank/DDBJ databases">
        <title>30 novel species of actinomycetes from the DSMZ collection.</title>
        <authorList>
            <person name="Nouioui I."/>
        </authorList>
    </citation>
    <scope>NUCLEOTIDE SEQUENCE [LARGE SCALE GENOMIC DNA]</scope>
    <source>
        <strain evidence="4">DSM 44399</strain>
    </source>
</reference>
<dbReference type="RefSeq" id="WP_311422191.1">
    <property type="nucleotide sequence ID" value="NZ_JAVREH010000006.1"/>
</dbReference>
<evidence type="ECO:0000259" key="2">
    <source>
        <dbReference type="Pfam" id="PF13649"/>
    </source>
</evidence>
<dbReference type="Gene3D" id="3.40.50.150">
    <property type="entry name" value="Vaccinia Virus protein VP39"/>
    <property type="match status" value="1"/>
</dbReference>
<dbReference type="InterPro" id="IPR041698">
    <property type="entry name" value="Methyltransf_25"/>
</dbReference>
<comment type="caution">
    <text evidence="3">The sequence shown here is derived from an EMBL/GenBank/DDBJ whole genome shotgun (WGS) entry which is preliminary data.</text>
</comment>